<proteinExistence type="predicted"/>
<keyword evidence="1" id="KW-0812">Transmembrane</keyword>
<name>A0A0A9BYG4_ARUDO</name>
<evidence type="ECO:0000313" key="2">
    <source>
        <dbReference type="EMBL" id="JAD66175.1"/>
    </source>
</evidence>
<keyword evidence="1" id="KW-0472">Membrane</keyword>
<reference evidence="2" key="1">
    <citation type="submission" date="2014-09" db="EMBL/GenBank/DDBJ databases">
        <authorList>
            <person name="Magalhaes I.L.F."/>
            <person name="Oliveira U."/>
            <person name="Santos F.R."/>
            <person name="Vidigal T.H.D.A."/>
            <person name="Brescovit A.D."/>
            <person name="Santos A.J."/>
        </authorList>
    </citation>
    <scope>NUCLEOTIDE SEQUENCE</scope>
    <source>
        <tissue evidence="2">Shoot tissue taken approximately 20 cm above the soil surface</tissue>
    </source>
</reference>
<dbReference type="AlphaFoldDB" id="A0A0A9BYG4"/>
<feature type="transmembrane region" description="Helical" evidence="1">
    <location>
        <begin position="12"/>
        <end position="29"/>
    </location>
</feature>
<sequence length="31" mass="3383">MRERGRDGMVSAGCSFFLFILSLLTFGAVNS</sequence>
<accession>A0A0A9BYG4</accession>
<keyword evidence="1" id="KW-1133">Transmembrane helix</keyword>
<evidence type="ECO:0000256" key="1">
    <source>
        <dbReference type="SAM" id="Phobius"/>
    </source>
</evidence>
<organism evidence="2">
    <name type="scientific">Arundo donax</name>
    <name type="common">Giant reed</name>
    <name type="synonym">Donax arundinaceus</name>
    <dbReference type="NCBI Taxonomy" id="35708"/>
    <lineage>
        <taxon>Eukaryota</taxon>
        <taxon>Viridiplantae</taxon>
        <taxon>Streptophyta</taxon>
        <taxon>Embryophyta</taxon>
        <taxon>Tracheophyta</taxon>
        <taxon>Spermatophyta</taxon>
        <taxon>Magnoliopsida</taxon>
        <taxon>Liliopsida</taxon>
        <taxon>Poales</taxon>
        <taxon>Poaceae</taxon>
        <taxon>PACMAD clade</taxon>
        <taxon>Arundinoideae</taxon>
        <taxon>Arundineae</taxon>
        <taxon>Arundo</taxon>
    </lineage>
</organism>
<protein>
    <submittedName>
        <fullName evidence="2">Uncharacterized protein</fullName>
    </submittedName>
</protein>
<dbReference type="EMBL" id="GBRH01231720">
    <property type="protein sequence ID" value="JAD66175.1"/>
    <property type="molecule type" value="Transcribed_RNA"/>
</dbReference>
<reference evidence="2" key="2">
    <citation type="journal article" date="2015" name="Data Brief">
        <title>Shoot transcriptome of the giant reed, Arundo donax.</title>
        <authorList>
            <person name="Barrero R.A."/>
            <person name="Guerrero F.D."/>
            <person name="Moolhuijzen P."/>
            <person name="Goolsby J.A."/>
            <person name="Tidwell J."/>
            <person name="Bellgard S.E."/>
            <person name="Bellgard M.I."/>
        </authorList>
    </citation>
    <scope>NUCLEOTIDE SEQUENCE</scope>
    <source>
        <tissue evidence="2">Shoot tissue taken approximately 20 cm above the soil surface</tissue>
    </source>
</reference>